<dbReference type="AlphaFoldDB" id="A0A8J5R3Y1"/>
<dbReference type="OrthoDB" id="10056452at2759"/>
<evidence type="ECO:0000313" key="5">
    <source>
        <dbReference type="EMBL" id="KAG8036531.1"/>
    </source>
</evidence>
<evidence type="ECO:0000256" key="1">
    <source>
        <dbReference type="ARBA" id="ARBA00022741"/>
    </source>
</evidence>
<dbReference type="Pfam" id="PF21240">
    <property type="entry name" value="Nup98_GLEBS"/>
    <property type="match status" value="1"/>
</dbReference>
<dbReference type="PANTHER" id="PTHR24223:SF447">
    <property type="entry name" value="MULTIDRUG RESISTANCE-ASSOCIATED PROTEIN 5"/>
    <property type="match status" value="1"/>
</dbReference>
<dbReference type="Proteomes" id="UP000729913">
    <property type="component" value="Unassembled WGS sequence"/>
</dbReference>
<sequence>MDFNCDKNTFEPVHGSDEMLKQAIPCIISTKYMNISMMERFKDKSFEELHLENYNERKSSFGNNNEDNENNQFNVIKDHAEELVNTLCKILLKVNQTASNNLKPSKANETQSSSFPSGSIKITPSPLHLPKFDPFVEFPSAFSTTTTTTTTTTDSMNPTYIPTFGPVQSNKDLLPLRKTNSNTSTTFTWPSTPFTKSVFAPKQSTFNKPSTTEKESSTSKIDPFTKQPTSSSHSCWYNLPVDNPFTKSTTTPAAFNSFPLSNFNNNAKILANYFNSNLNWENQNSLLTRSSSPPFSDLTLTNGIYVHKPFRINKSKEIGEKKELNGDEFVSSIINCAETLENIAFKDHKSKLIGICEKYNTHKTNILKSTFVQLQVMKSRFKSYEKFAFINESAGFLNATVQDNILRGNTYNPQRYYSTITLCCLKKDIDSFPHGDLTQVGEIGIKLSDAQRQKIILARAYYANKDVYFLHNSFDKIDSKDVRFIFEALILGALKEKVVILIDDNPTHLGHCNTIYILKKGIIVEKGPHKFLLENDAFYASLFEKDDPSVVTENKAINDQSSDKANKNQQLWYLVQIMILLR</sequence>
<keyword evidence="2" id="KW-0067">ATP-binding</keyword>
<dbReference type="InterPro" id="IPR003439">
    <property type="entry name" value="ABC_transporter-like_ATP-bd"/>
</dbReference>
<accession>A0A8J5R3Y1</accession>
<evidence type="ECO:0000256" key="2">
    <source>
        <dbReference type="ARBA" id="ARBA00022840"/>
    </source>
</evidence>
<reference evidence="5" key="1">
    <citation type="submission" date="2020-03" db="EMBL/GenBank/DDBJ databases">
        <authorList>
            <person name="Chebbi M.A."/>
            <person name="Drezen J.M."/>
        </authorList>
    </citation>
    <scope>NUCLEOTIDE SEQUENCE</scope>
    <source>
        <tissue evidence="5">Whole body</tissue>
    </source>
</reference>
<reference evidence="5" key="2">
    <citation type="submission" date="2021-04" db="EMBL/GenBank/DDBJ databases">
        <title>Genome-wide patterns of bracovirus chromosomal integration into multiple host tissues during parasitism.</title>
        <authorList>
            <person name="Chebbi M.A.C."/>
        </authorList>
    </citation>
    <scope>NUCLEOTIDE SEQUENCE</scope>
    <source>
        <tissue evidence="5">Whole body</tissue>
    </source>
</reference>
<protein>
    <recommendedName>
        <fullName evidence="4">ABC transporter domain-containing protein</fullName>
    </recommendedName>
</protein>
<dbReference type="PROSITE" id="PS50893">
    <property type="entry name" value="ABC_TRANSPORTER_2"/>
    <property type="match status" value="1"/>
</dbReference>
<comment type="caution">
    <text evidence="5">The sequence shown here is derived from an EMBL/GenBank/DDBJ whole genome shotgun (WGS) entry which is preliminary data.</text>
</comment>
<organism evidence="5 6">
    <name type="scientific">Cotesia typhae</name>
    <dbReference type="NCBI Taxonomy" id="2053667"/>
    <lineage>
        <taxon>Eukaryota</taxon>
        <taxon>Metazoa</taxon>
        <taxon>Ecdysozoa</taxon>
        <taxon>Arthropoda</taxon>
        <taxon>Hexapoda</taxon>
        <taxon>Insecta</taxon>
        <taxon>Pterygota</taxon>
        <taxon>Neoptera</taxon>
        <taxon>Endopterygota</taxon>
        <taxon>Hymenoptera</taxon>
        <taxon>Apocrita</taxon>
        <taxon>Ichneumonoidea</taxon>
        <taxon>Braconidae</taxon>
        <taxon>Microgastrinae</taxon>
        <taxon>Cotesia</taxon>
    </lineage>
</organism>
<keyword evidence="6" id="KW-1185">Reference proteome</keyword>
<keyword evidence="1" id="KW-0547">Nucleotide-binding</keyword>
<evidence type="ECO:0000259" key="4">
    <source>
        <dbReference type="PROSITE" id="PS50893"/>
    </source>
</evidence>
<evidence type="ECO:0000256" key="3">
    <source>
        <dbReference type="SAM" id="MobiDB-lite"/>
    </source>
</evidence>
<dbReference type="InterPro" id="IPR050173">
    <property type="entry name" value="ABC_transporter_C-like"/>
</dbReference>
<evidence type="ECO:0000313" key="6">
    <source>
        <dbReference type="Proteomes" id="UP000729913"/>
    </source>
</evidence>
<gene>
    <name evidence="5" type="ORF">G9C98_003853</name>
</gene>
<dbReference type="GO" id="GO:0042626">
    <property type="term" value="F:ATPase-coupled transmembrane transporter activity"/>
    <property type="evidence" value="ECO:0007669"/>
    <property type="project" value="TreeGrafter"/>
</dbReference>
<dbReference type="PANTHER" id="PTHR24223">
    <property type="entry name" value="ATP-BINDING CASSETTE SUB-FAMILY C"/>
    <property type="match status" value="1"/>
</dbReference>
<proteinExistence type="predicted"/>
<dbReference type="GO" id="GO:0005524">
    <property type="term" value="F:ATP binding"/>
    <property type="evidence" value="ECO:0007669"/>
    <property type="project" value="UniProtKB-KW"/>
</dbReference>
<dbReference type="GO" id="GO:0016020">
    <property type="term" value="C:membrane"/>
    <property type="evidence" value="ECO:0007669"/>
    <property type="project" value="TreeGrafter"/>
</dbReference>
<dbReference type="EMBL" id="JAAOIC020000048">
    <property type="protein sequence ID" value="KAG8036531.1"/>
    <property type="molecule type" value="Genomic_DNA"/>
</dbReference>
<name>A0A8J5R3Y1_9HYME</name>
<feature type="domain" description="ABC transporter" evidence="4">
    <location>
        <begin position="324"/>
        <end position="545"/>
    </location>
</feature>
<dbReference type="GO" id="GO:0016887">
    <property type="term" value="F:ATP hydrolysis activity"/>
    <property type="evidence" value="ECO:0007669"/>
    <property type="project" value="InterPro"/>
</dbReference>
<feature type="region of interest" description="Disordered" evidence="3">
    <location>
        <begin position="202"/>
        <end position="226"/>
    </location>
</feature>